<accession>K0IEZ6</accession>
<dbReference type="KEGG" id="nga:Ngar_c30130"/>
<evidence type="ECO:0000313" key="1">
    <source>
        <dbReference type="EMBL" id="AFU59931.1"/>
    </source>
</evidence>
<dbReference type="SUPFAM" id="SSF47240">
    <property type="entry name" value="Ferritin-like"/>
    <property type="match status" value="1"/>
</dbReference>
<dbReference type="HOGENOM" id="CLU_2875214_0_0_2"/>
<dbReference type="BioCyc" id="CNIT1237085:G1324-3013-MONOMER"/>
<name>K0IEZ6_NITGG</name>
<proteinExistence type="predicted"/>
<organism evidence="1 2">
    <name type="scientific">Nitrososphaera gargensis (strain Ga9.2)</name>
    <dbReference type="NCBI Taxonomy" id="1237085"/>
    <lineage>
        <taxon>Archaea</taxon>
        <taxon>Nitrososphaerota</taxon>
        <taxon>Nitrososphaeria</taxon>
        <taxon>Nitrososphaerales</taxon>
        <taxon>Nitrososphaeraceae</taxon>
        <taxon>Nitrososphaera</taxon>
    </lineage>
</organism>
<protein>
    <submittedName>
        <fullName evidence="1">Uncharacterized protein</fullName>
    </submittedName>
</protein>
<dbReference type="GeneID" id="96991314"/>
<dbReference type="InParanoid" id="K0IEZ6"/>
<evidence type="ECO:0000313" key="2">
    <source>
        <dbReference type="Proteomes" id="UP000008037"/>
    </source>
</evidence>
<sequence length="63" mass="7045">MDVIVDDIAERAAQLGSKAIATLEEFKQLSEIKEHPNQYPDANKMLSNLFADHEKLSAAQEQC</sequence>
<gene>
    <name evidence="1" type="ordered locus">Ngar_c30130</name>
</gene>
<dbReference type="InterPro" id="IPR012347">
    <property type="entry name" value="Ferritin-like"/>
</dbReference>
<reference evidence="1 2" key="1">
    <citation type="journal article" date="2012" name="Environ. Microbiol.">
        <title>The genome of the ammonia-oxidizing Candidatus Nitrososphaera gargensis: insights into metabolic versatility and environmental adaptations.</title>
        <authorList>
            <person name="Spang A."/>
            <person name="Poehlein A."/>
            <person name="Offre P."/>
            <person name="Zumbragel S."/>
            <person name="Haider S."/>
            <person name="Rychlik N."/>
            <person name="Nowka B."/>
            <person name="Schmeisser C."/>
            <person name="Lebedeva E.V."/>
            <person name="Rattei T."/>
            <person name="Bohm C."/>
            <person name="Schmid M."/>
            <person name="Galushko A."/>
            <person name="Hatzenpichler R."/>
            <person name="Weinmaier T."/>
            <person name="Daniel R."/>
            <person name="Schleper C."/>
            <person name="Spieck E."/>
            <person name="Streit W."/>
            <person name="Wagner M."/>
        </authorList>
    </citation>
    <scope>NUCLEOTIDE SEQUENCE [LARGE SCALE GENOMIC DNA]</scope>
    <source>
        <strain evidence="2">Ga9.2</strain>
    </source>
</reference>
<dbReference type="PROSITE" id="PS00819">
    <property type="entry name" value="DPS_2"/>
    <property type="match status" value="1"/>
</dbReference>
<dbReference type="AlphaFoldDB" id="K0IEZ6"/>
<dbReference type="GO" id="GO:0016722">
    <property type="term" value="F:oxidoreductase activity, acting on metal ions"/>
    <property type="evidence" value="ECO:0007669"/>
    <property type="project" value="InterPro"/>
</dbReference>
<dbReference type="InterPro" id="IPR009078">
    <property type="entry name" value="Ferritin-like_SF"/>
</dbReference>
<dbReference type="InterPro" id="IPR023188">
    <property type="entry name" value="DPS_DNA-bd_CS"/>
</dbReference>
<dbReference type="EMBL" id="CP002408">
    <property type="protein sequence ID" value="AFU59931.1"/>
    <property type="molecule type" value="Genomic_DNA"/>
</dbReference>
<dbReference type="RefSeq" id="WP_015020465.1">
    <property type="nucleotide sequence ID" value="NC_018719.1"/>
</dbReference>
<dbReference type="Proteomes" id="UP000008037">
    <property type="component" value="Chromosome"/>
</dbReference>
<dbReference type="STRING" id="1237085.Ngar_c30130"/>
<keyword evidence="2" id="KW-1185">Reference proteome</keyword>
<dbReference type="Gene3D" id="1.20.1260.10">
    <property type="match status" value="1"/>
</dbReference>